<name>A0A0E9WDT7_ANGAN</name>
<organism evidence="1">
    <name type="scientific">Anguilla anguilla</name>
    <name type="common">European freshwater eel</name>
    <name type="synonym">Muraena anguilla</name>
    <dbReference type="NCBI Taxonomy" id="7936"/>
    <lineage>
        <taxon>Eukaryota</taxon>
        <taxon>Metazoa</taxon>
        <taxon>Chordata</taxon>
        <taxon>Craniata</taxon>
        <taxon>Vertebrata</taxon>
        <taxon>Euteleostomi</taxon>
        <taxon>Actinopterygii</taxon>
        <taxon>Neopterygii</taxon>
        <taxon>Teleostei</taxon>
        <taxon>Anguilliformes</taxon>
        <taxon>Anguillidae</taxon>
        <taxon>Anguilla</taxon>
    </lineage>
</organism>
<sequence>MCIHFYIVFLCYRSCTVSLLLRRLVYLHCLNARQTITPVLQVQ</sequence>
<protein>
    <submittedName>
        <fullName evidence="1">Uncharacterized protein</fullName>
    </submittedName>
</protein>
<reference evidence="1" key="1">
    <citation type="submission" date="2014-11" db="EMBL/GenBank/DDBJ databases">
        <authorList>
            <person name="Amaro Gonzalez C."/>
        </authorList>
    </citation>
    <scope>NUCLEOTIDE SEQUENCE</scope>
</reference>
<dbReference type="AlphaFoldDB" id="A0A0E9WDT7"/>
<evidence type="ECO:0000313" key="1">
    <source>
        <dbReference type="EMBL" id="JAH88507.1"/>
    </source>
</evidence>
<proteinExistence type="predicted"/>
<dbReference type="EMBL" id="GBXM01020070">
    <property type="protein sequence ID" value="JAH88507.1"/>
    <property type="molecule type" value="Transcribed_RNA"/>
</dbReference>
<reference evidence="1" key="2">
    <citation type="journal article" date="2015" name="Fish Shellfish Immunol.">
        <title>Early steps in the European eel (Anguilla anguilla)-Vibrio vulnificus interaction in the gills: Role of the RtxA13 toxin.</title>
        <authorList>
            <person name="Callol A."/>
            <person name="Pajuelo D."/>
            <person name="Ebbesson L."/>
            <person name="Teles M."/>
            <person name="MacKenzie S."/>
            <person name="Amaro C."/>
        </authorList>
    </citation>
    <scope>NUCLEOTIDE SEQUENCE</scope>
</reference>
<accession>A0A0E9WDT7</accession>